<evidence type="ECO:0000313" key="2">
    <source>
        <dbReference type="Proteomes" id="UP001055879"/>
    </source>
</evidence>
<keyword evidence="2" id="KW-1185">Reference proteome</keyword>
<name>A0ACB9FPV0_ARCLA</name>
<sequence length="188" mass="21403">MDSSDKRQSLPPVPSCSHRRPFLHRHHHQCLELSPHCQLHGGYLLHPNSHHHHRATAYSHHHHHHHLELSPGCPLHGYLLPYCPLHSSNSYASNQSTTSFPIIPNFAPTIPPPQNPHLSNPNFNNLDSIPPEADADSKSEALLMQEMNEEVEDEEEIIFVLTDEWKEFFAKSEAKRRLEELASVLVSG</sequence>
<comment type="caution">
    <text evidence="1">The sequence shown here is derived from an EMBL/GenBank/DDBJ whole genome shotgun (WGS) entry which is preliminary data.</text>
</comment>
<proteinExistence type="predicted"/>
<accession>A0ACB9FPV0</accession>
<evidence type="ECO:0000313" key="1">
    <source>
        <dbReference type="EMBL" id="KAI3772850.1"/>
    </source>
</evidence>
<dbReference type="EMBL" id="CM042047">
    <property type="protein sequence ID" value="KAI3772850.1"/>
    <property type="molecule type" value="Genomic_DNA"/>
</dbReference>
<organism evidence="1 2">
    <name type="scientific">Arctium lappa</name>
    <name type="common">Greater burdock</name>
    <name type="synonym">Lappa major</name>
    <dbReference type="NCBI Taxonomy" id="4217"/>
    <lineage>
        <taxon>Eukaryota</taxon>
        <taxon>Viridiplantae</taxon>
        <taxon>Streptophyta</taxon>
        <taxon>Embryophyta</taxon>
        <taxon>Tracheophyta</taxon>
        <taxon>Spermatophyta</taxon>
        <taxon>Magnoliopsida</taxon>
        <taxon>eudicotyledons</taxon>
        <taxon>Gunneridae</taxon>
        <taxon>Pentapetalae</taxon>
        <taxon>asterids</taxon>
        <taxon>campanulids</taxon>
        <taxon>Asterales</taxon>
        <taxon>Asteraceae</taxon>
        <taxon>Carduoideae</taxon>
        <taxon>Cardueae</taxon>
        <taxon>Arctiinae</taxon>
        <taxon>Arctium</taxon>
    </lineage>
</organism>
<dbReference type="Proteomes" id="UP001055879">
    <property type="component" value="Linkage Group LG01"/>
</dbReference>
<reference evidence="2" key="1">
    <citation type="journal article" date="2022" name="Mol. Ecol. Resour.">
        <title>The genomes of chicory, endive, great burdock and yacon provide insights into Asteraceae palaeo-polyploidization history and plant inulin production.</title>
        <authorList>
            <person name="Fan W."/>
            <person name="Wang S."/>
            <person name="Wang H."/>
            <person name="Wang A."/>
            <person name="Jiang F."/>
            <person name="Liu H."/>
            <person name="Zhao H."/>
            <person name="Xu D."/>
            <person name="Zhang Y."/>
        </authorList>
    </citation>
    <scope>NUCLEOTIDE SEQUENCE [LARGE SCALE GENOMIC DNA]</scope>
    <source>
        <strain evidence="2">cv. Niubang</strain>
    </source>
</reference>
<protein>
    <submittedName>
        <fullName evidence="1">Uncharacterized protein</fullName>
    </submittedName>
</protein>
<gene>
    <name evidence="1" type="ORF">L6452_04044</name>
</gene>
<reference evidence="1 2" key="2">
    <citation type="journal article" date="2022" name="Mol. Ecol. Resour.">
        <title>The genomes of chicory, endive, great burdock and yacon provide insights into Asteraceae paleo-polyploidization history and plant inulin production.</title>
        <authorList>
            <person name="Fan W."/>
            <person name="Wang S."/>
            <person name="Wang H."/>
            <person name="Wang A."/>
            <person name="Jiang F."/>
            <person name="Liu H."/>
            <person name="Zhao H."/>
            <person name="Xu D."/>
            <person name="Zhang Y."/>
        </authorList>
    </citation>
    <scope>NUCLEOTIDE SEQUENCE [LARGE SCALE GENOMIC DNA]</scope>
    <source>
        <strain evidence="2">cv. Niubang</strain>
    </source>
</reference>